<dbReference type="InParanoid" id="A0A251UMT9"/>
<protein>
    <submittedName>
        <fullName evidence="2">Uncharacterized protein</fullName>
    </submittedName>
</protein>
<keyword evidence="3" id="KW-1185">Reference proteome</keyword>
<gene>
    <name evidence="2" type="ORF">HannXRQ_Chr05g0139251</name>
    <name evidence="1" type="ORF">HanXRQr2_Chr05g0202771</name>
</gene>
<name>A0A251UMT9_HELAN</name>
<sequence length="97" mass="10751">MKAKTGSQQRTHIKQLFTISFPLDCGSNICYTPKYCFYQHLLTYNCCSIQGLMKTKSPAVQSAALSQALPIMTSTLGFTANDAAAVLFISRNVMQYQ</sequence>
<dbReference type="Proteomes" id="UP000215914">
    <property type="component" value="Chromosome 5"/>
</dbReference>
<evidence type="ECO:0000313" key="1">
    <source>
        <dbReference type="EMBL" id="KAF5804914.1"/>
    </source>
</evidence>
<reference evidence="2" key="2">
    <citation type="submission" date="2017-02" db="EMBL/GenBank/DDBJ databases">
        <title>Sunflower complete genome.</title>
        <authorList>
            <person name="Langlade N."/>
            <person name="Munos S."/>
        </authorList>
    </citation>
    <scope>NUCLEOTIDE SEQUENCE [LARGE SCALE GENOMIC DNA]</scope>
    <source>
        <tissue evidence="2">Leaves</tissue>
    </source>
</reference>
<dbReference type="AlphaFoldDB" id="A0A251UMT9"/>
<evidence type="ECO:0000313" key="2">
    <source>
        <dbReference type="EMBL" id="OTG24668.1"/>
    </source>
</evidence>
<reference evidence="1" key="3">
    <citation type="submission" date="2020-06" db="EMBL/GenBank/DDBJ databases">
        <title>Helianthus annuus Genome sequencing and assembly Release 2.</title>
        <authorList>
            <person name="Gouzy J."/>
            <person name="Langlade N."/>
            <person name="Munos S."/>
        </authorList>
    </citation>
    <scope>NUCLEOTIDE SEQUENCE</scope>
    <source>
        <tissue evidence="1">Leaves</tissue>
    </source>
</reference>
<dbReference type="EMBL" id="CM007894">
    <property type="protein sequence ID" value="OTG24668.1"/>
    <property type="molecule type" value="Genomic_DNA"/>
</dbReference>
<organism evidence="2 3">
    <name type="scientific">Helianthus annuus</name>
    <name type="common">Common sunflower</name>
    <dbReference type="NCBI Taxonomy" id="4232"/>
    <lineage>
        <taxon>Eukaryota</taxon>
        <taxon>Viridiplantae</taxon>
        <taxon>Streptophyta</taxon>
        <taxon>Embryophyta</taxon>
        <taxon>Tracheophyta</taxon>
        <taxon>Spermatophyta</taxon>
        <taxon>Magnoliopsida</taxon>
        <taxon>eudicotyledons</taxon>
        <taxon>Gunneridae</taxon>
        <taxon>Pentapetalae</taxon>
        <taxon>asterids</taxon>
        <taxon>campanulids</taxon>
        <taxon>Asterales</taxon>
        <taxon>Asteraceae</taxon>
        <taxon>Asteroideae</taxon>
        <taxon>Heliantheae alliance</taxon>
        <taxon>Heliantheae</taxon>
        <taxon>Helianthus</taxon>
    </lineage>
</organism>
<dbReference type="Gramene" id="mRNA:HanXRQr2_Chr05g0202771">
    <property type="protein sequence ID" value="mRNA:HanXRQr2_Chr05g0202771"/>
    <property type="gene ID" value="HanXRQr2_Chr05g0202771"/>
</dbReference>
<dbReference type="EMBL" id="MNCJ02000320">
    <property type="protein sequence ID" value="KAF5804914.1"/>
    <property type="molecule type" value="Genomic_DNA"/>
</dbReference>
<evidence type="ECO:0000313" key="3">
    <source>
        <dbReference type="Proteomes" id="UP000215914"/>
    </source>
</evidence>
<reference evidence="1 3" key="1">
    <citation type="journal article" date="2017" name="Nature">
        <title>The sunflower genome provides insights into oil metabolism, flowering and Asterid evolution.</title>
        <authorList>
            <person name="Badouin H."/>
            <person name="Gouzy J."/>
            <person name="Grassa C.J."/>
            <person name="Murat F."/>
            <person name="Staton S.E."/>
            <person name="Cottret L."/>
            <person name="Lelandais-Briere C."/>
            <person name="Owens G.L."/>
            <person name="Carrere S."/>
            <person name="Mayjonade B."/>
            <person name="Legrand L."/>
            <person name="Gill N."/>
            <person name="Kane N.C."/>
            <person name="Bowers J.E."/>
            <person name="Hubner S."/>
            <person name="Bellec A."/>
            <person name="Berard A."/>
            <person name="Berges H."/>
            <person name="Blanchet N."/>
            <person name="Boniface M.C."/>
            <person name="Brunel D."/>
            <person name="Catrice O."/>
            <person name="Chaidir N."/>
            <person name="Claudel C."/>
            <person name="Donnadieu C."/>
            <person name="Faraut T."/>
            <person name="Fievet G."/>
            <person name="Helmstetter N."/>
            <person name="King M."/>
            <person name="Knapp S.J."/>
            <person name="Lai Z."/>
            <person name="Le Paslier M.C."/>
            <person name="Lippi Y."/>
            <person name="Lorenzon L."/>
            <person name="Mandel J.R."/>
            <person name="Marage G."/>
            <person name="Marchand G."/>
            <person name="Marquand E."/>
            <person name="Bret-Mestries E."/>
            <person name="Morien E."/>
            <person name="Nambeesan S."/>
            <person name="Nguyen T."/>
            <person name="Pegot-Espagnet P."/>
            <person name="Pouilly N."/>
            <person name="Raftis F."/>
            <person name="Sallet E."/>
            <person name="Schiex T."/>
            <person name="Thomas J."/>
            <person name="Vandecasteele C."/>
            <person name="Vares D."/>
            <person name="Vear F."/>
            <person name="Vautrin S."/>
            <person name="Crespi M."/>
            <person name="Mangin B."/>
            <person name="Burke J.M."/>
            <person name="Salse J."/>
            <person name="Munos S."/>
            <person name="Vincourt P."/>
            <person name="Rieseberg L.H."/>
            <person name="Langlade N.B."/>
        </authorList>
    </citation>
    <scope>NUCLEOTIDE SEQUENCE [LARGE SCALE GENOMIC DNA]</scope>
    <source>
        <strain evidence="3">cv. SF193</strain>
        <tissue evidence="1">Leaves</tissue>
    </source>
</reference>
<proteinExistence type="predicted"/>
<accession>A0A251UMT9</accession>